<dbReference type="PROSITE" id="PS51257">
    <property type="entry name" value="PROKAR_LIPOPROTEIN"/>
    <property type="match status" value="1"/>
</dbReference>
<dbReference type="AlphaFoldDB" id="A0A518IPN9"/>
<keyword evidence="3" id="KW-1185">Reference proteome</keyword>
<gene>
    <name evidence="2" type="ORF">Mal33_09980</name>
</gene>
<dbReference type="OrthoDB" id="285058at2"/>
<sequence precursor="true">MARIIFCCALAAGTLVLAGCGDDVTTTVASGTVRTDSGTPCDGALVVFHPQESERINDPKPVATCDDQGKFTLTTFQKDDGAEPGKYGVTVVWQAKVKAGRLSLSSESEPVGKDQLKGKYGKPASPLLTAEVTAGSPNTFEFIVEK</sequence>
<dbReference type="Proteomes" id="UP000316770">
    <property type="component" value="Chromosome"/>
</dbReference>
<dbReference type="RefSeq" id="WP_145118244.1">
    <property type="nucleotide sequence ID" value="NZ_CP036292.1"/>
</dbReference>
<name>A0A518IPN9_9BACT</name>
<dbReference type="EMBL" id="CP036318">
    <property type="protein sequence ID" value="QDV55030.1"/>
    <property type="molecule type" value="Genomic_DNA"/>
</dbReference>
<protein>
    <recommendedName>
        <fullName evidence="4">Carboxypeptidase regulatory-like domain-containing protein</fullName>
    </recommendedName>
</protein>
<reference evidence="2 3" key="1">
    <citation type="submission" date="2019-02" db="EMBL/GenBank/DDBJ databases">
        <title>Deep-cultivation of Planctomycetes and their phenomic and genomic characterization uncovers novel biology.</title>
        <authorList>
            <person name="Wiegand S."/>
            <person name="Jogler M."/>
            <person name="Boedeker C."/>
            <person name="Pinto D."/>
            <person name="Vollmers J."/>
            <person name="Rivas-Marin E."/>
            <person name="Kohn T."/>
            <person name="Peeters S.H."/>
            <person name="Heuer A."/>
            <person name="Rast P."/>
            <person name="Oberbeckmann S."/>
            <person name="Bunk B."/>
            <person name="Jeske O."/>
            <person name="Meyerdierks A."/>
            <person name="Storesund J.E."/>
            <person name="Kallscheuer N."/>
            <person name="Luecker S."/>
            <person name="Lage O.M."/>
            <person name="Pohl T."/>
            <person name="Merkel B.J."/>
            <person name="Hornburger P."/>
            <person name="Mueller R.-W."/>
            <person name="Bruemmer F."/>
            <person name="Labrenz M."/>
            <person name="Spormann A.M."/>
            <person name="Op den Camp H."/>
            <person name="Overmann J."/>
            <person name="Amann R."/>
            <person name="Jetten M.S.M."/>
            <person name="Mascher T."/>
            <person name="Medema M.H."/>
            <person name="Devos D.P."/>
            <person name="Kaster A.-K."/>
            <person name="Ovreas L."/>
            <person name="Rohde M."/>
            <person name="Galperin M.Y."/>
            <person name="Jogler C."/>
        </authorList>
    </citation>
    <scope>NUCLEOTIDE SEQUENCE [LARGE SCALE GENOMIC DNA]</scope>
    <source>
        <strain evidence="2 3">Mal33</strain>
    </source>
</reference>
<organism evidence="2 3">
    <name type="scientific">Rosistilla oblonga</name>
    <dbReference type="NCBI Taxonomy" id="2527990"/>
    <lineage>
        <taxon>Bacteria</taxon>
        <taxon>Pseudomonadati</taxon>
        <taxon>Planctomycetota</taxon>
        <taxon>Planctomycetia</taxon>
        <taxon>Pirellulales</taxon>
        <taxon>Pirellulaceae</taxon>
        <taxon>Rosistilla</taxon>
    </lineage>
</organism>
<evidence type="ECO:0000313" key="2">
    <source>
        <dbReference type="EMBL" id="QDV55030.1"/>
    </source>
</evidence>
<keyword evidence="1" id="KW-0732">Signal</keyword>
<feature type="signal peptide" evidence="1">
    <location>
        <begin position="1"/>
        <end position="18"/>
    </location>
</feature>
<evidence type="ECO:0000313" key="3">
    <source>
        <dbReference type="Proteomes" id="UP000316770"/>
    </source>
</evidence>
<proteinExistence type="predicted"/>
<feature type="chain" id="PRO_5021810016" description="Carboxypeptidase regulatory-like domain-containing protein" evidence="1">
    <location>
        <begin position="19"/>
        <end position="146"/>
    </location>
</feature>
<evidence type="ECO:0008006" key="4">
    <source>
        <dbReference type="Google" id="ProtNLM"/>
    </source>
</evidence>
<evidence type="ECO:0000256" key="1">
    <source>
        <dbReference type="SAM" id="SignalP"/>
    </source>
</evidence>
<accession>A0A518IPN9</accession>